<accession>A0ABQ9NIC1</accession>
<protein>
    <submittedName>
        <fullName evidence="2">Uncharacterized protein</fullName>
    </submittedName>
</protein>
<keyword evidence="1" id="KW-0812">Transmembrane</keyword>
<sequence>MQLSAEVLETEDRLSRLKKFAKLYEGYEAVLDNPGSACVDDLIILYPDAKVILTKRASATTWLDSYHGIGIELASPTFRYLTYWTPAAGSSSRLMAAWLAINAKRFNIPAKPSVALYGAHNAWMRKITPAERLLEFEPEMGWAPLCAFLGKEVLETEYPKRNDRRPLRGIKRLGIAVSLLVYALLVFIGVLMIRYFSRPAPYVFGGFDSA</sequence>
<dbReference type="PANTHER" id="PTHR36978">
    <property type="entry name" value="P-LOOP CONTAINING NUCLEOTIDE TRIPHOSPHATE HYDROLASE"/>
    <property type="match status" value="1"/>
</dbReference>
<dbReference type="PANTHER" id="PTHR36978:SF4">
    <property type="entry name" value="P-LOOP CONTAINING NUCLEOSIDE TRIPHOSPHATE HYDROLASE PROTEIN"/>
    <property type="match status" value="1"/>
</dbReference>
<dbReference type="Proteomes" id="UP001172684">
    <property type="component" value="Unassembled WGS sequence"/>
</dbReference>
<evidence type="ECO:0000313" key="2">
    <source>
        <dbReference type="EMBL" id="KAJ9658464.1"/>
    </source>
</evidence>
<proteinExistence type="predicted"/>
<organism evidence="2 3">
    <name type="scientific">Coniosporium apollinis</name>
    <dbReference type="NCBI Taxonomy" id="61459"/>
    <lineage>
        <taxon>Eukaryota</taxon>
        <taxon>Fungi</taxon>
        <taxon>Dikarya</taxon>
        <taxon>Ascomycota</taxon>
        <taxon>Pezizomycotina</taxon>
        <taxon>Dothideomycetes</taxon>
        <taxon>Dothideomycetes incertae sedis</taxon>
        <taxon>Coniosporium</taxon>
    </lineage>
</organism>
<dbReference type="Pfam" id="PF17784">
    <property type="entry name" value="Sulfotransfer_4"/>
    <property type="match status" value="1"/>
</dbReference>
<name>A0ABQ9NIC1_9PEZI</name>
<keyword evidence="3" id="KW-1185">Reference proteome</keyword>
<keyword evidence="1" id="KW-1133">Transmembrane helix</keyword>
<comment type="caution">
    <text evidence="2">The sequence shown here is derived from an EMBL/GenBank/DDBJ whole genome shotgun (WGS) entry which is preliminary data.</text>
</comment>
<feature type="transmembrane region" description="Helical" evidence="1">
    <location>
        <begin position="173"/>
        <end position="196"/>
    </location>
</feature>
<dbReference type="Gene3D" id="3.40.50.300">
    <property type="entry name" value="P-loop containing nucleotide triphosphate hydrolases"/>
    <property type="match status" value="1"/>
</dbReference>
<gene>
    <name evidence="2" type="ORF">H2201_007783</name>
</gene>
<keyword evidence="1" id="KW-0472">Membrane</keyword>
<reference evidence="2" key="1">
    <citation type="submission" date="2022-10" db="EMBL/GenBank/DDBJ databases">
        <title>Culturing micro-colonial fungi from biological soil crusts in the Mojave desert and describing Neophaeococcomyces mojavensis, and introducing the new genera and species Taxawa tesnikishii.</title>
        <authorList>
            <person name="Kurbessoian T."/>
            <person name="Stajich J.E."/>
        </authorList>
    </citation>
    <scope>NUCLEOTIDE SEQUENCE</scope>
    <source>
        <strain evidence="2">TK_1</strain>
    </source>
</reference>
<dbReference type="EMBL" id="JAPDRL010000087">
    <property type="protein sequence ID" value="KAJ9658464.1"/>
    <property type="molecule type" value="Genomic_DNA"/>
</dbReference>
<evidence type="ECO:0000256" key="1">
    <source>
        <dbReference type="SAM" id="Phobius"/>
    </source>
</evidence>
<dbReference type="InterPro" id="IPR027417">
    <property type="entry name" value="P-loop_NTPase"/>
</dbReference>
<dbReference type="SUPFAM" id="SSF52540">
    <property type="entry name" value="P-loop containing nucleoside triphosphate hydrolases"/>
    <property type="match status" value="1"/>
</dbReference>
<dbReference type="InterPro" id="IPR040632">
    <property type="entry name" value="Sulfotransfer_4"/>
</dbReference>
<evidence type="ECO:0000313" key="3">
    <source>
        <dbReference type="Proteomes" id="UP001172684"/>
    </source>
</evidence>